<dbReference type="SUPFAM" id="SSF51735">
    <property type="entry name" value="NAD(P)-binding Rossmann-fold domains"/>
    <property type="match status" value="1"/>
</dbReference>
<dbReference type="InterPro" id="IPR036291">
    <property type="entry name" value="NAD(P)-bd_dom_sf"/>
</dbReference>
<evidence type="ECO:0000259" key="1">
    <source>
        <dbReference type="SMART" id="SM00829"/>
    </source>
</evidence>
<dbReference type="Pfam" id="PF00107">
    <property type="entry name" value="ADH_zinc_N"/>
    <property type="match status" value="1"/>
</dbReference>
<dbReference type="PANTHER" id="PTHR43677">
    <property type="entry name" value="SHORT-CHAIN DEHYDROGENASE/REDUCTASE"/>
    <property type="match status" value="1"/>
</dbReference>
<dbReference type="InterPro" id="IPR014188">
    <property type="entry name" value="Acrylyl-CoA_reductase_AcuI"/>
</dbReference>
<dbReference type="InterPro" id="IPR011032">
    <property type="entry name" value="GroES-like_sf"/>
</dbReference>
<comment type="caution">
    <text evidence="2">The sequence shown here is derived from an EMBL/GenBank/DDBJ whole genome shotgun (WGS) entry which is preliminary data.</text>
</comment>
<protein>
    <submittedName>
        <fullName evidence="2">Acryloyl-CoA reductase</fullName>
        <ecNumber evidence="2">1.3.1.95</ecNumber>
    </submittedName>
</protein>
<dbReference type="InterPro" id="IPR051397">
    <property type="entry name" value="Zn-ADH-like_protein"/>
</dbReference>
<dbReference type="RefSeq" id="WP_244720912.1">
    <property type="nucleotide sequence ID" value="NZ_JALIRP010000001.1"/>
</dbReference>
<dbReference type="Gene3D" id="3.90.180.10">
    <property type="entry name" value="Medium-chain alcohol dehydrogenases, catalytic domain"/>
    <property type="match status" value="1"/>
</dbReference>
<proteinExistence type="predicted"/>
<keyword evidence="3" id="KW-1185">Reference proteome</keyword>
<dbReference type="Proteomes" id="UP001139347">
    <property type="component" value="Unassembled WGS sequence"/>
</dbReference>
<name>A0A9X2B0W9_9BACL</name>
<organism evidence="2 3">
    <name type="scientific">Paenibacillus mangrovi</name>
    <dbReference type="NCBI Taxonomy" id="2931978"/>
    <lineage>
        <taxon>Bacteria</taxon>
        <taxon>Bacillati</taxon>
        <taxon>Bacillota</taxon>
        <taxon>Bacilli</taxon>
        <taxon>Bacillales</taxon>
        <taxon>Paenibacillaceae</taxon>
        <taxon>Paenibacillus</taxon>
    </lineage>
</organism>
<dbReference type="NCBIfam" id="TIGR02823">
    <property type="entry name" value="oxido_YhdH"/>
    <property type="match status" value="1"/>
</dbReference>
<dbReference type="AlphaFoldDB" id="A0A9X2B0W9"/>
<dbReference type="InterPro" id="IPR013154">
    <property type="entry name" value="ADH-like_N"/>
</dbReference>
<dbReference type="InterPro" id="IPR020843">
    <property type="entry name" value="ER"/>
</dbReference>
<dbReference type="EC" id="1.3.1.95" evidence="2"/>
<reference evidence="2" key="1">
    <citation type="submission" date="2022-04" db="EMBL/GenBank/DDBJ databases">
        <title>Paenibacillus mangrovi sp. nov., a novel endophytic bacterium isolated from bark of Kandelia candel.</title>
        <authorList>
            <person name="Tuo L."/>
        </authorList>
    </citation>
    <scope>NUCLEOTIDE SEQUENCE</scope>
    <source>
        <strain evidence="2">KQZ6P-2</strain>
    </source>
</reference>
<feature type="domain" description="Enoyl reductase (ER)" evidence="1">
    <location>
        <begin position="18"/>
        <end position="328"/>
    </location>
</feature>
<accession>A0A9X2B0W9</accession>
<sequence>MDPFQAFMIRQEGEELKSQVEELTLDQLPEGDVLVKVHFSGVNYKDGLASTPYGKVVPKYPMIPGIDLAGEVVHSEHPDFHEGDRVLCTGYGLGTSHYGGFSQFARLSGEWLLHLPDGLTLREAMGIGTAGFTAALSVDRLLHCNVTPDMGPVLVTGATGGVGSFAVDILARAGFDVTASTGKINEQKEWLKGLGAAHVIGRDDIEAAPAGPLSKQIWAGVVDPVGGPHLQNMLKSICYGGAVALSGLTGGTAFESTVLPFILRGVQLIGIDSVFCPKEWRTGIWSKLSQDWKPERALGQGIKECSLQKLPEVLEDILQGKAVGRTIVRME</sequence>
<evidence type="ECO:0000313" key="2">
    <source>
        <dbReference type="EMBL" id="MCJ8010696.1"/>
    </source>
</evidence>
<dbReference type="Pfam" id="PF08240">
    <property type="entry name" value="ADH_N"/>
    <property type="match status" value="1"/>
</dbReference>
<evidence type="ECO:0000313" key="3">
    <source>
        <dbReference type="Proteomes" id="UP001139347"/>
    </source>
</evidence>
<dbReference type="GO" id="GO:0043958">
    <property type="term" value="F:acryloyl-CoA reductase (NADH) activity"/>
    <property type="evidence" value="ECO:0007669"/>
    <property type="project" value="UniProtKB-EC"/>
</dbReference>
<dbReference type="EMBL" id="JALIRP010000001">
    <property type="protein sequence ID" value="MCJ8010696.1"/>
    <property type="molecule type" value="Genomic_DNA"/>
</dbReference>
<keyword evidence="2" id="KW-0560">Oxidoreductase</keyword>
<dbReference type="Gene3D" id="3.40.50.720">
    <property type="entry name" value="NAD(P)-binding Rossmann-like Domain"/>
    <property type="match status" value="1"/>
</dbReference>
<dbReference type="InterPro" id="IPR013149">
    <property type="entry name" value="ADH-like_C"/>
</dbReference>
<dbReference type="SMART" id="SM00829">
    <property type="entry name" value="PKS_ER"/>
    <property type="match status" value="1"/>
</dbReference>
<dbReference type="GO" id="GO:0043957">
    <property type="term" value="F:acryloyl-CoA reductase (NADPH) activity"/>
    <property type="evidence" value="ECO:0007669"/>
    <property type="project" value="TreeGrafter"/>
</dbReference>
<dbReference type="SUPFAM" id="SSF50129">
    <property type="entry name" value="GroES-like"/>
    <property type="match status" value="1"/>
</dbReference>
<gene>
    <name evidence="2" type="ORF">MUG84_02925</name>
</gene>
<dbReference type="PANTHER" id="PTHR43677:SF1">
    <property type="entry name" value="ACRYLYL-COA REDUCTASE ACUI-RELATED"/>
    <property type="match status" value="1"/>
</dbReference>